<name>A0ABY9TY93_9GAMM</name>
<dbReference type="InterPro" id="IPR018338">
    <property type="entry name" value="Carbonic_anhydrase_a-class_CS"/>
</dbReference>
<evidence type="ECO:0000256" key="1">
    <source>
        <dbReference type="ARBA" id="ARBA00001947"/>
    </source>
</evidence>
<evidence type="ECO:0000256" key="2">
    <source>
        <dbReference type="ARBA" id="ARBA00002904"/>
    </source>
</evidence>
<feature type="signal peptide" evidence="10">
    <location>
        <begin position="1"/>
        <end position="18"/>
    </location>
</feature>
<keyword evidence="6 10" id="KW-0479">Metal-binding</keyword>
<evidence type="ECO:0000256" key="3">
    <source>
        <dbReference type="ARBA" id="ARBA00010718"/>
    </source>
</evidence>
<dbReference type="Proteomes" id="UP001258994">
    <property type="component" value="Chromosome"/>
</dbReference>
<comment type="similarity">
    <text evidence="3 10">Belongs to the alpha-carbonic anhydrase family.</text>
</comment>
<dbReference type="Gene3D" id="3.10.200.10">
    <property type="entry name" value="Alpha carbonic anhydrase"/>
    <property type="match status" value="1"/>
</dbReference>
<evidence type="ECO:0000256" key="9">
    <source>
        <dbReference type="ARBA" id="ARBA00048348"/>
    </source>
</evidence>
<evidence type="ECO:0000256" key="5">
    <source>
        <dbReference type="ARBA" id="ARBA00014628"/>
    </source>
</evidence>
<evidence type="ECO:0000313" key="13">
    <source>
        <dbReference type="Proteomes" id="UP001258994"/>
    </source>
</evidence>
<keyword evidence="10" id="KW-0732">Signal</keyword>
<evidence type="ECO:0000256" key="7">
    <source>
        <dbReference type="ARBA" id="ARBA00022833"/>
    </source>
</evidence>
<evidence type="ECO:0000313" key="12">
    <source>
        <dbReference type="EMBL" id="WNC73788.1"/>
    </source>
</evidence>
<comment type="catalytic activity">
    <reaction evidence="9 10">
        <text>hydrogencarbonate + H(+) = CO2 + H2O</text>
        <dbReference type="Rhea" id="RHEA:10748"/>
        <dbReference type="ChEBI" id="CHEBI:15377"/>
        <dbReference type="ChEBI" id="CHEBI:15378"/>
        <dbReference type="ChEBI" id="CHEBI:16526"/>
        <dbReference type="ChEBI" id="CHEBI:17544"/>
        <dbReference type="EC" id="4.2.1.1"/>
    </reaction>
</comment>
<feature type="chain" id="PRO_5044965647" description="Carbonic anhydrase" evidence="10">
    <location>
        <begin position="19"/>
        <end position="242"/>
    </location>
</feature>
<feature type="domain" description="Alpha-carbonic anhydrase" evidence="11">
    <location>
        <begin position="22"/>
        <end position="242"/>
    </location>
</feature>
<dbReference type="SMART" id="SM01057">
    <property type="entry name" value="Carb_anhydrase"/>
    <property type="match status" value="1"/>
</dbReference>
<dbReference type="PANTHER" id="PTHR18952:SF265">
    <property type="entry name" value="CARBONIC ANHYDRASE"/>
    <property type="match status" value="1"/>
</dbReference>
<protein>
    <recommendedName>
        <fullName evidence="5 10">Carbonic anhydrase</fullName>
        <ecNumber evidence="4 10">4.2.1.1</ecNumber>
    </recommendedName>
</protein>
<comment type="function">
    <text evidence="2 10">Reversible hydration of carbon dioxide.</text>
</comment>
<organism evidence="12 13">
    <name type="scientific">Thalassotalea psychrophila</name>
    <dbReference type="NCBI Taxonomy" id="3065647"/>
    <lineage>
        <taxon>Bacteria</taxon>
        <taxon>Pseudomonadati</taxon>
        <taxon>Pseudomonadota</taxon>
        <taxon>Gammaproteobacteria</taxon>
        <taxon>Alteromonadales</taxon>
        <taxon>Colwelliaceae</taxon>
        <taxon>Thalassotalea</taxon>
    </lineage>
</organism>
<dbReference type="Pfam" id="PF00194">
    <property type="entry name" value="Carb_anhydrase"/>
    <property type="match status" value="1"/>
</dbReference>
<dbReference type="PROSITE" id="PS51144">
    <property type="entry name" value="ALPHA_CA_2"/>
    <property type="match status" value="1"/>
</dbReference>
<dbReference type="PANTHER" id="PTHR18952">
    <property type="entry name" value="CARBONIC ANHYDRASE"/>
    <property type="match status" value="1"/>
</dbReference>
<dbReference type="InterPro" id="IPR001148">
    <property type="entry name" value="CA_dom"/>
</dbReference>
<dbReference type="InterPro" id="IPR023561">
    <property type="entry name" value="Carbonic_anhydrase_a-class"/>
</dbReference>
<evidence type="ECO:0000256" key="8">
    <source>
        <dbReference type="ARBA" id="ARBA00023239"/>
    </source>
</evidence>
<evidence type="ECO:0000256" key="6">
    <source>
        <dbReference type="ARBA" id="ARBA00022723"/>
    </source>
</evidence>
<proteinExistence type="inferred from homology"/>
<dbReference type="SUPFAM" id="SSF51069">
    <property type="entry name" value="Carbonic anhydrase"/>
    <property type="match status" value="1"/>
</dbReference>
<dbReference type="RefSeq" id="WP_348392898.1">
    <property type="nucleotide sequence ID" value="NZ_CP134145.1"/>
</dbReference>
<dbReference type="PROSITE" id="PS00162">
    <property type="entry name" value="ALPHA_CA_1"/>
    <property type="match status" value="1"/>
</dbReference>
<accession>A0ABY9TY93</accession>
<dbReference type="CDD" id="cd03124">
    <property type="entry name" value="alpha_CA_prokaryotic_like"/>
    <property type="match status" value="1"/>
</dbReference>
<evidence type="ECO:0000259" key="11">
    <source>
        <dbReference type="PROSITE" id="PS51144"/>
    </source>
</evidence>
<dbReference type="InterPro" id="IPR041891">
    <property type="entry name" value="Alpha_CA_prokaryot-like"/>
</dbReference>
<keyword evidence="7 10" id="KW-0862">Zinc</keyword>
<comment type="cofactor">
    <cofactor evidence="1 10">
        <name>Zn(2+)</name>
        <dbReference type="ChEBI" id="CHEBI:29105"/>
    </cofactor>
</comment>
<gene>
    <name evidence="12" type="ORF">RGQ13_07315</name>
</gene>
<reference evidence="13" key="1">
    <citation type="submission" date="2023-09" db="EMBL/GenBank/DDBJ databases">
        <authorList>
            <person name="Li S."/>
            <person name="Li X."/>
            <person name="Zhang C."/>
            <person name="Zhao Z."/>
        </authorList>
    </citation>
    <scope>NUCLEOTIDE SEQUENCE [LARGE SCALE GENOMIC DNA]</scope>
    <source>
        <strain evidence="13">SQ149</strain>
    </source>
</reference>
<evidence type="ECO:0000256" key="4">
    <source>
        <dbReference type="ARBA" id="ARBA00012925"/>
    </source>
</evidence>
<sequence>MKKLLLTTAFVFSSTVVAGGDVHWGYSGEVGADNWGKLSPDNYQCSGNNQSPINLAGFIEADLAPIKFNYSAMAKEILNNGHTVQVNLNSGSSIELDGISFDLLQFHFHAPSENHINGQSYPLEAHFVHSDKSGNLAVVAVMFKEGSASKGLMPAWQQMPKHEGDTHSLKAKFNGMEILPDSKDYYRFNGSLTTPPCSEGVRWLVMKTAVQASKQQISAFSSVLHEPNNRTIQATNARMILQ</sequence>
<evidence type="ECO:0000256" key="10">
    <source>
        <dbReference type="RuleBase" id="RU367011"/>
    </source>
</evidence>
<dbReference type="InterPro" id="IPR036398">
    <property type="entry name" value="CA_dom_sf"/>
</dbReference>
<dbReference type="EC" id="4.2.1.1" evidence="4 10"/>
<keyword evidence="8 10" id="KW-0456">Lyase</keyword>
<dbReference type="EMBL" id="CP134145">
    <property type="protein sequence ID" value="WNC73788.1"/>
    <property type="molecule type" value="Genomic_DNA"/>
</dbReference>
<keyword evidence="13" id="KW-1185">Reference proteome</keyword>